<feature type="transmembrane region" description="Helical" evidence="9">
    <location>
        <begin position="20"/>
        <end position="42"/>
    </location>
</feature>
<dbReference type="FunFam" id="1.20.1250.20:FF:000218">
    <property type="entry name" value="facilitated trehalose transporter Tret1"/>
    <property type="match status" value="1"/>
</dbReference>
<sequence>MFTMTEKTPKWITPFTKQCFVTLGVSLAMMQMGLIMGFSTILLPQLKSPGSSIPIDDNYGSWLASLPAVTILIGNFTVPSIMGKFGRKVANLTLLLITTMGWICIVLASNITTLLAARSLQGVAMGMVSTLGPVLVGEYTSPRNRGAFLMTISITIGIGVLAIHAMGSYLNWQTSALICIAITVIDLVIVLSSPESPVWLADQGRYDECKTIFRWLRGDTEESELEQMVEKSKMLKKAKDEDDSSTDTCMIKMKNNLRYFGQTLKRNEFYKPIVIMVHIYTMAQWSGVNILASYAYDLIHNTIGKDINVPIMIIALGCNRIISNTIALILIRKISRKIMLCLTIGLNIVALLATAGYTYCKTNDLITFENEYIGIALIHILTLSIGMGSLPICFILAGEIYPIQFKSMAGGISASFFSLNMFISLKTTPLFLNTIGIHGSFIVNAGLLTYCLVVAGIMLPETKDKTLQEIEESFRGHKKPVNVVEKITNKSEA</sequence>
<dbReference type="SUPFAM" id="SSF103473">
    <property type="entry name" value="MFS general substrate transporter"/>
    <property type="match status" value="1"/>
</dbReference>
<feature type="transmembrane region" description="Helical" evidence="9">
    <location>
        <begin position="307"/>
        <end position="331"/>
    </location>
</feature>
<comment type="caution">
    <text evidence="11">The sequence shown here is derived from an EMBL/GenBank/DDBJ whole genome shotgun (WGS) entry which is preliminary data.</text>
</comment>
<evidence type="ECO:0000256" key="9">
    <source>
        <dbReference type="SAM" id="Phobius"/>
    </source>
</evidence>
<dbReference type="InterPro" id="IPR003663">
    <property type="entry name" value="Sugar/inositol_transpt"/>
</dbReference>
<keyword evidence="2" id="KW-0813">Transport</keyword>
<proteinExistence type="predicted"/>
<dbReference type="Gene3D" id="1.20.1250.20">
    <property type="entry name" value="MFS general substrate transporter like domains"/>
    <property type="match status" value="1"/>
</dbReference>
<evidence type="ECO:0000256" key="2">
    <source>
        <dbReference type="ARBA" id="ARBA00022448"/>
    </source>
</evidence>
<dbReference type="InterPro" id="IPR020846">
    <property type="entry name" value="MFS_dom"/>
</dbReference>
<dbReference type="AlphaFoldDB" id="A0ABD0S9H4"/>
<evidence type="ECO:0000256" key="7">
    <source>
        <dbReference type="ARBA" id="ARBA00023136"/>
    </source>
</evidence>
<dbReference type="InterPro" id="IPR036259">
    <property type="entry name" value="MFS_trans_sf"/>
</dbReference>
<evidence type="ECO:0000256" key="4">
    <source>
        <dbReference type="ARBA" id="ARBA00022597"/>
    </source>
</evidence>
<keyword evidence="3" id="KW-1003">Cell membrane</keyword>
<feature type="transmembrane region" description="Helical" evidence="9">
    <location>
        <begin position="89"/>
        <end position="109"/>
    </location>
</feature>
<comment type="subcellular location">
    <subcellularLocation>
        <location evidence="1">Cell membrane</location>
        <topology evidence="1">Multi-pass membrane protein</topology>
    </subcellularLocation>
</comment>
<keyword evidence="7 9" id="KW-0472">Membrane</keyword>
<dbReference type="PANTHER" id="PTHR48021:SF68">
    <property type="entry name" value="MAJOR FACILITATOR SUPERFAMILY (MFS) PROFILE DOMAIN-CONTAINING PROTEIN"/>
    <property type="match status" value="1"/>
</dbReference>
<dbReference type="PROSITE" id="PS50850">
    <property type="entry name" value="MFS"/>
    <property type="match status" value="1"/>
</dbReference>
<evidence type="ECO:0000313" key="12">
    <source>
        <dbReference type="Proteomes" id="UP001549921"/>
    </source>
</evidence>
<feature type="domain" description="Major facilitator superfamily (MFS) profile" evidence="10">
    <location>
        <begin position="17"/>
        <end position="463"/>
    </location>
</feature>
<gene>
    <name evidence="11" type="ORF">ABMA28_010781</name>
</gene>
<accession>A0ABD0S9H4</accession>
<evidence type="ECO:0000256" key="3">
    <source>
        <dbReference type="ARBA" id="ARBA00022475"/>
    </source>
</evidence>
<dbReference type="GO" id="GO:0005886">
    <property type="term" value="C:plasma membrane"/>
    <property type="evidence" value="ECO:0007669"/>
    <property type="project" value="UniProtKB-SubCell"/>
</dbReference>
<evidence type="ECO:0000256" key="5">
    <source>
        <dbReference type="ARBA" id="ARBA00022692"/>
    </source>
</evidence>
<feature type="transmembrane region" description="Helical" evidence="9">
    <location>
        <begin position="148"/>
        <end position="166"/>
    </location>
</feature>
<organism evidence="11 12">
    <name type="scientific">Loxostege sticticalis</name>
    <name type="common">Beet webworm moth</name>
    <dbReference type="NCBI Taxonomy" id="481309"/>
    <lineage>
        <taxon>Eukaryota</taxon>
        <taxon>Metazoa</taxon>
        <taxon>Ecdysozoa</taxon>
        <taxon>Arthropoda</taxon>
        <taxon>Hexapoda</taxon>
        <taxon>Insecta</taxon>
        <taxon>Pterygota</taxon>
        <taxon>Neoptera</taxon>
        <taxon>Endopterygota</taxon>
        <taxon>Lepidoptera</taxon>
        <taxon>Glossata</taxon>
        <taxon>Ditrysia</taxon>
        <taxon>Pyraloidea</taxon>
        <taxon>Crambidae</taxon>
        <taxon>Pyraustinae</taxon>
        <taxon>Loxostege</taxon>
    </lineage>
</organism>
<feature type="transmembrane region" description="Helical" evidence="9">
    <location>
        <begin position="62"/>
        <end position="82"/>
    </location>
</feature>
<feature type="transmembrane region" description="Helical" evidence="9">
    <location>
        <begin position="172"/>
        <end position="191"/>
    </location>
</feature>
<feature type="transmembrane region" description="Helical" evidence="9">
    <location>
        <begin position="273"/>
        <end position="295"/>
    </location>
</feature>
<reference evidence="11 12" key="1">
    <citation type="submission" date="2024-06" db="EMBL/GenBank/DDBJ databases">
        <title>A chromosome-level genome assembly of beet webworm, Loxostege sticticalis.</title>
        <authorList>
            <person name="Zhang Y."/>
        </authorList>
    </citation>
    <scope>NUCLEOTIDE SEQUENCE [LARGE SCALE GENOMIC DNA]</scope>
    <source>
        <strain evidence="11">AQ028</strain>
        <tissue evidence="11">Male pupae</tissue>
    </source>
</reference>
<feature type="transmembrane region" description="Helical" evidence="9">
    <location>
        <begin position="437"/>
        <end position="459"/>
    </location>
</feature>
<dbReference type="PROSITE" id="PS00217">
    <property type="entry name" value="SUGAR_TRANSPORT_2"/>
    <property type="match status" value="1"/>
</dbReference>
<feature type="transmembrane region" description="Helical" evidence="9">
    <location>
        <begin position="372"/>
        <end position="396"/>
    </location>
</feature>
<dbReference type="PANTHER" id="PTHR48021">
    <property type="match status" value="1"/>
</dbReference>
<dbReference type="PRINTS" id="PR00171">
    <property type="entry name" value="SUGRTRNSPORT"/>
</dbReference>
<evidence type="ECO:0000256" key="6">
    <source>
        <dbReference type="ARBA" id="ARBA00022989"/>
    </source>
</evidence>
<feature type="transmembrane region" description="Helical" evidence="9">
    <location>
        <begin position="338"/>
        <end position="360"/>
    </location>
</feature>
<dbReference type="InterPro" id="IPR050549">
    <property type="entry name" value="MFS_Trehalose_Transporter"/>
</dbReference>
<feature type="transmembrane region" description="Helical" evidence="9">
    <location>
        <begin position="408"/>
        <end position="425"/>
    </location>
</feature>
<keyword evidence="8" id="KW-0325">Glycoprotein</keyword>
<evidence type="ECO:0000256" key="8">
    <source>
        <dbReference type="ARBA" id="ARBA00023180"/>
    </source>
</evidence>
<dbReference type="Proteomes" id="UP001549921">
    <property type="component" value="Unassembled WGS sequence"/>
</dbReference>
<evidence type="ECO:0000259" key="10">
    <source>
        <dbReference type="PROSITE" id="PS50850"/>
    </source>
</evidence>
<dbReference type="EMBL" id="JBEDNZ010000027">
    <property type="protein sequence ID" value="KAL0809924.1"/>
    <property type="molecule type" value="Genomic_DNA"/>
</dbReference>
<evidence type="ECO:0000313" key="11">
    <source>
        <dbReference type="EMBL" id="KAL0809924.1"/>
    </source>
</evidence>
<protein>
    <recommendedName>
        <fullName evidence="10">Major facilitator superfamily (MFS) profile domain-containing protein</fullName>
    </recommendedName>
</protein>
<keyword evidence="6 9" id="KW-1133">Transmembrane helix</keyword>
<keyword evidence="4" id="KW-0762">Sugar transport</keyword>
<evidence type="ECO:0000256" key="1">
    <source>
        <dbReference type="ARBA" id="ARBA00004651"/>
    </source>
</evidence>
<feature type="transmembrane region" description="Helical" evidence="9">
    <location>
        <begin position="115"/>
        <end position="136"/>
    </location>
</feature>
<name>A0ABD0S9H4_LOXSC</name>
<keyword evidence="5 9" id="KW-0812">Transmembrane</keyword>
<dbReference type="InterPro" id="IPR005828">
    <property type="entry name" value="MFS_sugar_transport-like"/>
</dbReference>
<dbReference type="Pfam" id="PF00083">
    <property type="entry name" value="Sugar_tr"/>
    <property type="match status" value="1"/>
</dbReference>
<dbReference type="InterPro" id="IPR005829">
    <property type="entry name" value="Sugar_transporter_CS"/>
</dbReference>